<dbReference type="InterPro" id="IPR005017">
    <property type="entry name" value="OMPP1/FadL/TodX"/>
</dbReference>
<keyword evidence="6" id="KW-0472">Membrane</keyword>
<accession>U3BGT6</accession>
<feature type="signal peptide" evidence="8">
    <location>
        <begin position="1"/>
        <end position="25"/>
    </location>
</feature>
<dbReference type="STRING" id="1219065.VPR01S_02_01640"/>
<reference evidence="9 10" key="1">
    <citation type="submission" date="2013-09" db="EMBL/GenBank/DDBJ databases">
        <title>Whole genome shotgun sequence of Vibrio proteolyticus NBRC 13287.</title>
        <authorList>
            <person name="Isaki S."/>
            <person name="Hosoyama A."/>
            <person name="Numata M."/>
            <person name="Hashimoto M."/>
            <person name="Hosoyama Y."/>
            <person name="Tsuchikane K."/>
            <person name="Noguchi M."/>
            <person name="Hirakata S."/>
            <person name="Ichikawa N."/>
            <person name="Ohji S."/>
            <person name="Yamazoe A."/>
            <person name="Fujita N."/>
        </authorList>
    </citation>
    <scope>NUCLEOTIDE SEQUENCE [LARGE SCALE GENOMIC DNA]</scope>
    <source>
        <strain evidence="9 10">NBRC 13287</strain>
    </source>
</reference>
<keyword evidence="3" id="KW-1134">Transmembrane beta strand</keyword>
<dbReference type="eggNOG" id="COG2067">
    <property type="taxonomic scope" value="Bacteria"/>
</dbReference>
<evidence type="ECO:0000313" key="9">
    <source>
        <dbReference type="EMBL" id="GAD65913.1"/>
    </source>
</evidence>
<dbReference type="RefSeq" id="WP_021703904.1">
    <property type="nucleotide sequence ID" value="NZ_BATJ01000002.1"/>
</dbReference>
<name>U3BGT6_VIBPR</name>
<comment type="caution">
    <text evidence="9">The sequence shown here is derived from an EMBL/GenBank/DDBJ whole genome shotgun (WGS) entry which is preliminary data.</text>
</comment>
<gene>
    <name evidence="9" type="primary">fadL</name>
    <name evidence="9" type="ORF">VPR01S_02_01640</name>
</gene>
<keyword evidence="5 8" id="KW-0732">Signal</keyword>
<dbReference type="SUPFAM" id="SSF56935">
    <property type="entry name" value="Porins"/>
    <property type="match status" value="1"/>
</dbReference>
<evidence type="ECO:0000256" key="1">
    <source>
        <dbReference type="ARBA" id="ARBA00004571"/>
    </source>
</evidence>
<comment type="similarity">
    <text evidence="2">Belongs to the OmpP1/FadL family.</text>
</comment>
<dbReference type="AlphaFoldDB" id="U3BGT6"/>
<dbReference type="GO" id="GO:0015483">
    <property type="term" value="F:long-chain fatty acid transporting porin activity"/>
    <property type="evidence" value="ECO:0007669"/>
    <property type="project" value="TreeGrafter"/>
</dbReference>
<protein>
    <submittedName>
        <fullName evidence="9">Long-chain fatty acid transport protein</fullName>
    </submittedName>
</protein>
<keyword evidence="4" id="KW-0812">Transmembrane</keyword>
<dbReference type="EMBL" id="BATJ01000002">
    <property type="protein sequence ID" value="GAD65913.1"/>
    <property type="molecule type" value="Genomic_DNA"/>
</dbReference>
<evidence type="ECO:0000256" key="8">
    <source>
        <dbReference type="SAM" id="SignalP"/>
    </source>
</evidence>
<sequence>MNKTRLFKKSLLAVTVSLATQQAMAAGFQLNAQSATGLGRAFAGDAVIADNASVMARNPAAMALFDKTSLSLGFETITTKIKVSDATYYGATGAVDPTYTGVDADYDDAGATSVAPNIHLIVPINEKFAVGANVYSNFGTRTDFSSGYVGGEYGGETEIISLNFGLAGSYRLNEQWSFGAGLDLIYGQGTLKRNFSNKFYEGPVLPPAVDNGQTATLNALNGQSILDVEDADGWGVGFNIGTVYELDKDNRFGLAYRYSPEIEAKDGSKKVTLPLPDIAEFSGYHKIPDTKFAVHYSVQWIGWSDFDKIEFDNVAISEKAYEWQDGWHFALGGTYYLNNDWTLRAGYMYDTSAQDDVTSISVPDSDRQWFSAGFTYHISSASNIDFGFTYLMGDDVDVSESTEVGGQTVSRITGTTHADAYLVGLQYSHTF</sequence>
<evidence type="ECO:0000256" key="2">
    <source>
        <dbReference type="ARBA" id="ARBA00008163"/>
    </source>
</evidence>
<dbReference type="PANTHER" id="PTHR35093:SF1">
    <property type="entry name" value="OUTER MEMBRANE LONG-CHAIN FATTY ACID RECEPTOR FADL FAMILY"/>
    <property type="match status" value="1"/>
</dbReference>
<comment type="subcellular location">
    <subcellularLocation>
        <location evidence="1">Cell outer membrane</location>
        <topology evidence="1">Multi-pass membrane protein</topology>
    </subcellularLocation>
</comment>
<dbReference type="Proteomes" id="UP000016570">
    <property type="component" value="Unassembled WGS sequence"/>
</dbReference>
<evidence type="ECO:0000256" key="3">
    <source>
        <dbReference type="ARBA" id="ARBA00022452"/>
    </source>
</evidence>
<dbReference type="Pfam" id="PF03349">
    <property type="entry name" value="Toluene_X"/>
    <property type="match status" value="1"/>
</dbReference>
<dbReference type="Gene3D" id="2.40.160.60">
    <property type="entry name" value="Outer membrane protein transport protein (OMPP1/FadL/TodX)"/>
    <property type="match status" value="1"/>
</dbReference>
<evidence type="ECO:0000256" key="6">
    <source>
        <dbReference type="ARBA" id="ARBA00023136"/>
    </source>
</evidence>
<feature type="chain" id="PRO_5004640430" evidence="8">
    <location>
        <begin position="26"/>
        <end position="431"/>
    </location>
</feature>
<evidence type="ECO:0000313" key="10">
    <source>
        <dbReference type="Proteomes" id="UP000016570"/>
    </source>
</evidence>
<dbReference type="GO" id="GO:0009279">
    <property type="term" value="C:cell outer membrane"/>
    <property type="evidence" value="ECO:0007669"/>
    <property type="project" value="UniProtKB-SubCell"/>
</dbReference>
<keyword evidence="10" id="KW-1185">Reference proteome</keyword>
<proteinExistence type="inferred from homology"/>
<evidence type="ECO:0000256" key="5">
    <source>
        <dbReference type="ARBA" id="ARBA00022729"/>
    </source>
</evidence>
<organism evidence="9 10">
    <name type="scientific">Vibrio proteolyticus NBRC 13287</name>
    <dbReference type="NCBI Taxonomy" id="1219065"/>
    <lineage>
        <taxon>Bacteria</taxon>
        <taxon>Pseudomonadati</taxon>
        <taxon>Pseudomonadota</taxon>
        <taxon>Gammaproteobacteria</taxon>
        <taxon>Vibrionales</taxon>
        <taxon>Vibrionaceae</taxon>
        <taxon>Vibrio</taxon>
    </lineage>
</organism>
<evidence type="ECO:0000256" key="7">
    <source>
        <dbReference type="ARBA" id="ARBA00023237"/>
    </source>
</evidence>
<evidence type="ECO:0000256" key="4">
    <source>
        <dbReference type="ARBA" id="ARBA00022692"/>
    </source>
</evidence>
<dbReference type="PANTHER" id="PTHR35093">
    <property type="entry name" value="OUTER MEMBRANE PROTEIN NMB0088-RELATED"/>
    <property type="match status" value="1"/>
</dbReference>
<keyword evidence="7" id="KW-0998">Cell outer membrane</keyword>